<gene>
    <name evidence="1" type="ORF">CURHAP_LOCUS4217</name>
    <name evidence="2" type="ORF">ORAREDHAP_LOCUS4217</name>
</gene>
<dbReference type="Proteomes" id="UP000507222">
    <property type="component" value="Unassembled WGS sequence"/>
</dbReference>
<dbReference type="EMBL" id="CAEKKB010000001">
    <property type="protein sequence ID" value="CAB4294216.1"/>
    <property type="molecule type" value="Genomic_DNA"/>
</dbReference>
<evidence type="ECO:0000313" key="3">
    <source>
        <dbReference type="Proteomes" id="UP000507222"/>
    </source>
</evidence>
<dbReference type="EMBL" id="CAEKDK010000001">
    <property type="protein sequence ID" value="CAB4263640.1"/>
    <property type="molecule type" value="Genomic_DNA"/>
</dbReference>
<evidence type="ECO:0000313" key="2">
    <source>
        <dbReference type="EMBL" id="CAB4294216.1"/>
    </source>
</evidence>
<sequence>MREGAISIAIQTLKLKQKTCFRRNDSKHFFVWREFLCGANSRAFGEGIMRPVVSIKISFCWELFSGHLGTCKDICWSTLARDVSFSGLMLYKEKKSRTQLVSV</sequence>
<accession>A0A6J5TI49</accession>
<dbReference type="Proteomes" id="UP000507245">
    <property type="component" value="Unassembled WGS sequence"/>
</dbReference>
<evidence type="ECO:0000313" key="1">
    <source>
        <dbReference type="EMBL" id="CAB4263640.1"/>
    </source>
</evidence>
<name>A0A6J5TI49_PRUAR</name>
<evidence type="ECO:0000313" key="4">
    <source>
        <dbReference type="Proteomes" id="UP000507245"/>
    </source>
</evidence>
<reference evidence="4" key="1">
    <citation type="journal article" date="2020" name="Genome Biol.">
        <title>Gamete binning: chromosome-level and haplotype-resolved genome assembly enabled by high-throughput single-cell sequencing of gamete genomes.</title>
        <authorList>
            <person name="Campoy J.A."/>
            <person name="Sun H."/>
            <person name="Goel M."/>
            <person name="Jiao W.-B."/>
            <person name="Folz-Donahue K."/>
            <person name="Wang N."/>
            <person name="Rubio M."/>
            <person name="Liu C."/>
            <person name="Kukat C."/>
            <person name="Ruiz D."/>
            <person name="Huettel B."/>
            <person name="Schneeberger K."/>
        </authorList>
    </citation>
    <scope>NUCLEOTIDE SEQUENCE [LARGE SCALE GENOMIC DNA]</scope>
    <source>
        <strain evidence="4">cv. Rojo Pasion</strain>
    </source>
</reference>
<dbReference type="AlphaFoldDB" id="A0A6J5TI49"/>
<proteinExistence type="predicted"/>
<protein>
    <submittedName>
        <fullName evidence="1">Uncharacterized protein</fullName>
    </submittedName>
</protein>
<reference evidence="1 3" key="2">
    <citation type="submission" date="2020-05" db="EMBL/GenBank/DDBJ databases">
        <authorList>
            <person name="Campoy J."/>
            <person name="Schneeberger K."/>
            <person name="Spophaly S."/>
        </authorList>
    </citation>
    <scope>NUCLEOTIDE SEQUENCE [LARGE SCALE GENOMIC DNA]</scope>
    <source>
        <strain evidence="1">PruArmRojPasFocal</strain>
    </source>
</reference>
<organism evidence="1 3">
    <name type="scientific">Prunus armeniaca</name>
    <name type="common">Apricot</name>
    <name type="synonym">Armeniaca vulgaris</name>
    <dbReference type="NCBI Taxonomy" id="36596"/>
    <lineage>
        <taxon>Eukaryota</taxon>
        <taxon>Viridiplantae</taxon>
        <taxon>Streptophyta</taxon>
        <taxon>Embryophyta</taxon>
        <taxon>Tracheophyta</taxon>
        <taxon>Spermatophyta</taxon>
        <taxon>Magnoliopsida</taxon>
        <taxon>eudicotyledons</taxon>
        <taxon>Gunneridae</taxon>
        <taxon>Pentapetalae</taxon>
        <taxon>rosids</taxon>
        <taxon>fabids</taxon>
        <taxon>Rosales</taxon>
        <taxon>Rosaceae</taxon>
        <taxon>Amygdaloideae</taxon>
        <taxon>Amygdaleae</taxon>
        <taxon>Prunus</taxon>
    </lineage>
</organism>
<keyword evidence="4" id="KW-1185">Reference proteome</keyword>